<dbReference type="GO" id="GO:0005829">
    <property type="term" value="C:cytosol"/>
    <property type="evidence" value="ECO:0007669"/>
    <property type="project" value="TreeGrafter"/>
</dbReference>
<feature type="region of interest" description="Disordered" evidence="1">
    <location>
        <begin position="616"/>
        <end position="642"/>
    </location>
</feature>
<dbReference type="Proteomes" id="UP000503462">
    <property type="component" value="Chromosome 4"/>
</dbReference>
<dbReference type="InterPro" id="IPR050357">
    <property type="entry name" value="Arrestin_domain-protein"/>
</dbReference>
<keyword evidence="4" id="KW-1185">Reference proteome</keyword>
<evidence type="ECO:0000259" key="2">
    <source>
        <dbReference type="Pfam" id="PF00339"/>
    </source>
</evidence>
<proteinExistence type="predicted"/>
<dbReference type="GO" id="GO:0070086">
    <property type="term" value="P:ubiquitin-dependent endocytosis"/>
    <property type="evidence" value="ECO:0007669"/>
    <property type="project" value="TreeGrafter"/>
</dbReference>
<sequence>MQSAQDLAPPTAPVSPAVQSPGRRLLSRFASGLASKPRSVVDFYIKLDDDGRHYSTADTVKGSVRLRVLKPIRITHIVVSLSGRAHVYKNPTAPAEFSQKSGSHSTSIKGKSAGQYHGNGLATLFEEEAVLCGDGRLADGSYQFNFELEFPARDLPSSVDFERGKISYAITASLTRPTTISPVLSCEREVYYTERIDIAPLLAPKSRTIIHDPLFKRSKAKGKLVDPNDRKSVKPRSLSGESQQPGETAFRPSVSSQENDRALSPVPSEVSFESHVSSTGVPSQNGSAAASTSPNASFVSRPTHSKSGHGHKTINTLIESCSGGCLRGDQLTVKVLVHHTKYMKSMNGVIVTLYRHARVDTQPALPIGPIEKGKNDSKQSYYVKSVTGLGGLSLSGAGSAHIFRKDLAQTTMPLVVNPTSLVADVTAKLRVPEEAFPTIAGVPGAMISFKYYIEVIVDIQGKLSTPINPLRELTSTNMTPADSYETDYSNAAAHPTRILDTTYVRKDKTVVCSVFEIIIGTVDSERRKGKQKVVATEVPREEPVVSLPSHPPAFDSVQPLNTPNGYIPARYPSNAPTDYVSYTDTHDHVTAYAAPPIPDESQLSEKERLRLAEARLLPSQPPGLEGDAEGIIPGATAPQLDDEYDDTYEDLAPQDEYSASSSSRAPDGSQLGYWPTADGVSTTGVSHDERQQHQQQPSAIAQAAALGPGPADGELEHGSSHTERAAGTLEGNELSSMHDSHAEAPASTDLPRYER</sequence>
<accession>A0A6H0XZU3</accession>
<dbReference type="Pfam" id="PF00339">
    <property type="entry name" value="Arrestin_N"/>
    <property type="match status" value="1"/>
</dbReference>
<dbReference type="InterPro" id="IPR014752">
    <property type="entry name" value="Arrestin-like_C"/>
</dbReference>
<feature type="region of interest" description="Disordered" evidence="1">
    <location>
        <begin position="93"/>
        <end position="112"/>
    </location>
</feature>
<dbReference type="PANTHER" id="PTHR11188:SF161">
    <property type="entry name" value="PH-RESPONSE REGULATOR PROTEIN PALF_RIM8"/>
    <property type="match status" value="1"/>
</dbReference>
<organism evidence="3 4">
    <name type="scientific">Peltaster fructicola</name>
    <dbReference type="NCBI Taxonomy" id="286661"/>
    <lineage>
        <taxon>Eukaryota</taxon>
        <taxon>Fungi</taxon>
        <taxon>Dikarya</taxon>
        <taxon>Ascomycota</taxon>
        <taxon>Pezizomycotina</taxon>
        <taxon>Dothideomycetes</taxon>
        <taxon>Dothideomycetes incertae sedis</taxon>
        <taxon>Peltaster</taxon>
    </lineage>
</organism>
<gene>
    <name evidence="3" type="ORF">AMS68_005781</name>
</gene>
<feature type="region of interest" description="Disordered" evidence="1">
    <location>
        <begin position="220"/>
        <end position="311"/>
    </location>
</feature>
<feature type="compositionally biased region" description="Polar residues" evidence="1">
    <location>
        <begin position="274"/>
        <end position="302"/>
    </location>
</feature>
<feature type="compositionally biased region" description="Basic and acidic residues" evidence="1">
    <location>
        <begin position="714"/>
        <end position="724"/>
    </location>
</feature>
<evidence type="ECO:0000313" key="4">
    <source>
        <dbReference type="Proteomes" id="UP000503462"/>
    </source>
</evidence>
<protein>
    <recommendedName>
        <fullName evidence="2">Arrestin-like N-terminal domain-containing protein</fullName>
    </recommendedName>
</protein>
<reference evidence="3 4" key="1">
    <citation type="journal article" date="2016" name="Sci. Rep.">
        <title>Peltaster fructicola genome reveals evolution from an invasive phytopathogen to an ectophytic parasite.</title>
        <authorList>
            <person name="Xu C."/>
            <person name="Chen H."/>
            <person name="Gleason M.L."/>
            <person name="Xu J.R."/>
            <person name="Liu H."/>
            <person name="Zhang R."/>
            <person name="Sun G."/>
        </authorList>
    </citation>
    <scope>NUCLEOTIDE SEQUENCE [LARGE SCALE GENOMIC DNA]</scope>
    <source>
        <strain evidence="3 4">LNHT1506</strain>
    </source>
</reference>
<dbReference type="GO" id="GO:0031625">
    <property type="term" value="F:ubiquitin protein ligase binding"/>
    <property type="evidence" value="ECO:0007669"/>
    <property type="project" value="TreeGrafter"/>
</dbReference>
<dbReference type="PANTHER" id="PTHR11188">
    <property type="entry name" value="ARRESTIN DOMAIN CONTAINING PROTEIN"/>
    <property type="match status" value="1"/>
</dbReference>
<dbReference type="SUPFAM" id="SSF81296">
    <property type="entry name" value="E set domains"/>
    <property type="match status" value="1"/>
</dbReference>
<feature type="compositionally biased region" description="Basic and acidic residues" evidence="1">
    <location>
        <begin position="223"/>
        <end position="232"/>
    </location>
</feature>
<dbReference type="InterPro" id="IPR014756">
    <property type="entry name" value="Ig_E-set"/>
</dbReference>
<feature type="domain" description="Arrestin-like N-terminal" evidence="2">
    <location>
        <begin position="44"/>
        <end position="183"/>
    </location>
</feature>
<dbReference type="EMBL" id="CP051142">
    <property type="protein sequence ID" value="QIX00264.1"/>
    <property type="molecule type" value="Genomic_DNA"/>
</dbReference>
<dbReference type="OrthoDB" id="7785529at2759"/>
<evidence type="ECO:0000313" key="3">
    <source>
        <dbReference type="EMBL" id="QIX00264.1"/>
    </source>
</evidence>
<feature type="compositionally biased region" description="Low complexity" evidence="1">
    <location>
        <begin position="693"/>
        <end position="712"/>
    </location>
</feature>
<feature type="region of interest" description="Disordered" evidence="1">
    <location>
        <begin position="655"/>
        <end position="755"/>
    </location>
</feature>
<name>A0A6H0XZU3_9PEZI</name>
<dbReference type="AlphaFoldDB" id="A0A6H0XZU3"/>
<feature type="compositionally biased region" description="Polar residues" evidence="1">
    <location>
        <begin position="98"/>
        <end position="109"/>
    </location>
</feature>
<dbReference type="InterPro" id="IPR011021">
    <property type="entry name" value="Arrestin-like_N"/>
</dbReference>
<evidence type="ECO:0000256" key="1">
    <source>
        <dbReference type="SAM" id="MobiDB-lite"/>
    </source>
</evidence>
<feature type="region of interest" description="Disordered" evidence="1">
    <location>
        <begin position="1"/>
        <end position="21"/>
    </location>
</feature>
<dbReference type="Gene3D" id="2.60.40.640">
    <property type="match status" value="1"/>
</dbReference>
<dbReference type="GO" id="GO:0005886">
    <property type="term" value="C:plasma membrane"/>
    <property type="evidence" value="ECO:0007669"/>
    <property type="project" value="TreeGrafter"/>
</dbReference>
<dbReference type="GO" id="GO:0030674">
    <property type="term" value="F:protein-macromolecule adaptor activity"/>
    <property type="evidence" value="ECO:0007669"/>
    <property type="project" value="TreeGrafter"/>
</dbReference>